<dbReference type="Proteomes" id="UP000231092">
    <property type="component" value="Unassembled WGS sequence"/>
</dbReference>
<comment type="cofactor">
    <cofactor evidence="1">
        <name>Mn(2+)</name>
        <dbReference type="ChEBI" id="CHEBI:29035"/>
    </cofactor>
</comment>
<keyword evidence="3" id="KW-0479">Metal-binding</keyword>
<dbReference type="EMBL" id="PGET01000001">
    <property type="protein sequence ID" value="PJJ27305.1"/>
    <property type="molecule type" value="Genomic_DNA"/>
</dbReference>
<evidence type="ECO:0000256" key="2">
    <source>
        <dbReference type="ARBA" id="ARBA00001946"/>
    </source>
</evidence>
<keyword evidence="5" id="KW-0460">Magnesium</keyword>
<dbReference type="PANTHER" id="PTHR12992">
    <property type="entry name" value="NUDIX HYDROLASE"/>
    <property type="match status" value="1"/>
</dbReference>
<evidence type="ECO:0000256" key="5">
    <source>
        <dbReference type="ARBA" id="ARBA00022842"/>
    </source>
</evidence>
<evidence type="ECO:0000313" key="8">
    <source>
        <dbReference type="EMBL" id="PJJ27305.1"/>
    </source>
</evidence>
<evidence type="ECO:0000256" key="4">
    <source>
        <dbReference type="ARBA" id="ARBA00022801"/>
    </source>
</evidence>
<dbReference type="InterPro" id="IPR020084">
    <property type="entry name" value="NUDIX_hydrolase_CS"/>
</dbReference>
<comment type="caution">
    <text evidence="8">The sequence shown here is derived from an EMBL/GenBank/DDBJ whole genome shotgun (WGS) entry which is preliminary data.</text>
</comment>
<dbReference type="Gene3D" id="3.90.79.10">
    <property type="entry name" value="Nucleoside Triphosphate Pyrophosphohydrolase"/>
    <property type="match status" value="1"/>
</dbReference>
<protein>
    <submittedName>
        <fullName evidence="8">ADP-ribose pyrophosphatase YjhB (NUDIX family)</fullName>
    </submittedName>
</protein>
<dbReference type="Pfam" id="PF00293">
    <property type="entry name" value="NUDIX"/>
    <property type="match status" value="1"/>
</dbReference>
<reference evidence="8 9" key="1">
    <citation type="submission" date="2017-11" db="EMBL/GenBank/DDBJ databases">
        <title>Understudied soil microbes with underappreciated capabilities: Untangling the Clostridium saccharolyticum group.</title>
        <authorList>
            <person name="Leschine S."/>
        </authorList>
    </citation>
    <scope>NUCLEOTIDE SEQUENCE [LARGE SCALE GENOMIC DNA]</scope>
    <source>
        <strain evidence="8 9">18A</strain>
    </source>
</reference>
<dbReference type="GO" id="GO:0046872">
    <property type="term" value="F:metal ion binding"/>
    <property type="evidence" value="ECO:0007669"/>
    <property type="project" value="UniProtKB-KW"/>
</dbReference>
<dbReference type="PANTHER" id="PTHR12992:SF11">
    <property type="entry name" value="MITOCHONDRIAL COENZYME A DIPHOSPHATASE NUDT8"/>
    <property type="match status" value="1"/>
</dbReference>
<dbReference type="SUPFAM" id="SSF55811">
    <property type="entry name" value="Nudix"/>
    <property type="match status" value="1"/>
</dbReference>
<dbReference type="InterPro" id="IPR045121">
    <property type="entry name" value="CoAse"/>
</dbReference>
<name>A0A2M8Z1J5_9FIRM</name>
<dbReference type="GO" id="GO:0010945">
    <property type="term" value="F:coenzyme A diphosphatase activity"/>
    <property type="evidence" value="ECO:0007669"/>
    <property type="project" value="InterPro"/>
</dbReference>
<dbReference type="InterPro" id="IPR000086">
    <property type="entry name" value="NUDIX_hydrolase_dom"/>
</dbReference>
<proteinExistence type="predicted"/>
<evidence type="ECO:0000256" key="3">
    <source>
        <dbReference type="ARBA" id="ARBA00022723"/>
    </source>
</evidence>
<accession>A0A2M8Z1J5</accession>
<dbReference type="PROSITE" id="PS51462">
    <property type="entry name" value="NUDIX"/>
    <property type="match status" value="1"/>
</dbReference>
<dbReference type="InterPro" id="IPR015797">
    <property type="entry name" value="NUDIX_hydrolase-like_dom_sf"/>
</dbReference>
<dbReference type="CDD" id="cd03426">
    <property type="entry name" value="NUDIX_CoAse_Nudt7"/>
    <property type="match status" value="1"/>
</dbReference>
<comment type="cofactor">
    <cofactor evidence="2">
        <name>Mg(2+)</name>
        <dbReference type="ChEBI" id="CHEBI:18420"/>
    </cofactor>
</comment>
<dbReference type="PROSITE" id="PS00893">
    <property type="entry name" value="NUDIX_BOX"/>
    <property type="match status" value="1"/>
</dbReference>
<evidence type="ECO:0000259" key="7">
    <source>
        <dbReference type="PROSITE" id="PS51462"/>
    </source>
</evidence>
<keyword evidence="4" id="KW-0378">Hydrolase</keyword>
<keyword evidence="6" id="KW-0464">Manganese</keyword>
<feature type="domain" description="Nudix hydrolase" evidence="7">
    <location>
        <begin position="21"/>
        <end position="155"/>
    </location>
</feature>
<organism evidence="8 9">
    <name type="scientific">[Clostridium] celerecrescens 18A</name>
    <dbReference type="NCBI Taxonomy" id="1286362"/>
    <lineage>
        <taxon>Bacteria</taxon>
        <taxon>Bacillati</taxon>
        <taxon>Bacillota</taxon>
        <taxon>Clostridia</taxon>
        <taxon>Lachnospirales</taxon>
        <taxon>Lachnospiraceae</taxon>
        <taxon>Lacrimispora</taxon>
    </lineage>
</organism>
<sequence>MILEKEQFSIRRPGMIGEEKFRQYAVLIPLIHISGVTYLLFEKRSNELKRQPGEVCFPGGKLEAGETLQECAVRETVEELNISPQQIEVMGPGDIYLSPFNLMIHPFIGTISDYQDTFSRDEVEEVIKIPLDLLRSQEPERFVSKLISEPPEDFPYEWIPGGVKYPWAKGTYDVLFYRYEDWIIWGMTAQIVKSALKLMEEYHII</sequence>
<gene>
    <name evidence="8" type="ORF">H171_0770</name>
</gene>
<dbReference type="AlphaFoldDB" id="A0A2M8Z1J5"/>
<evidence type="ECO:0000313" key="9">
    <source>
        <dbReference type="Proteomes" id="UP000231092"/>
    </source>
</evidence>
<evidence type="ECO:0000256" key="6">
    <source>
        <dbReference type="ARBA" id="ARBA00023211"/>
    </source>
</evidence>
<evidence type="ECO:0000256" key="1">
    <source>
        <dbReference type="ARBA" id="ARBA00001936"/>
    </source>
</evidence>